<dbReference type="RefSeq" id="XP_055873639.1">
    <property type="nucleotide sequence ID" value="XM_056017664.1"/>
</dbReference>
<feature type="signal peptide" evidence="2">
    <location>
        <begin position="1"/>
        <end position="19"/>
    </location>
</feature>
<dbReference type="PANTHER" id="PTHR46534">
    <property type="entry name" value="IGGFC_BINDING DOMAIN-CONTAINING PROTEIN"/>
    <property type="match status" value="1"/>
</dbReference>
<keyword evidence="1" id="KW-0472">Membrane</keyword>
<accession>A0A9W2ZEW9</accession>
<keyword evidence="1" id="KW-1133">Transmembrane helix</keyword>
<feature type="chain" id="PRO_5040718597" evidence="2">
    <location>
        <begin position="20"/>
        <end position="719"/>
    </location>
</feature>
<name>A0A9W2ZEW9_BIOGL</name>
<keyword evidence="4" id="KW-1185">Reference proteome</keyword>
<dbReference type="OrthoDB" id="10286225at2759"/>
<evidence type="ECO:0000313" key="5">
    <source>
        <dbReference type="RefSeq" id="XP_055873639.1"/>
    </source>
</evidence>
<dbReference type="InterPro" id="IPR035234">
    <property type="entry name" value="IgGFc-bd_N"/>
</dbReference>
<dbReference type="Pfam" id="PF17517">
    <property type="entry name" value="IgGFc_binding"/>
    <property type="match status" value="1"/>
</dbReference>
<organism evidence="4 5">
    <name type="scientific">Biomphalaria glabrata</name>
    <name type="common">Bloodfluke planorb</name>
    <name type="synonym">Freshwater snail</name>
    <dbReference type="NCBI Taxonomy" id="6526"/>
    <lineage>
        <taxon>Eukaryota</taxon>
        <taxon>Metazoa</taxon>
        <taxon>Spiralia</taxon>
        <taxon>Lophotrochozoa</taxon>
        <taxon>Mollusca</taxon>
        <taxon>Gastropoda</taxon>
        <taxon>Heterobranchia</taxon>
        <taxon>Euthyneura</taxon>
        <taxon>Panpulmonata</taxon>
        <taxon>Hygrophila</taxon>
        <taxon>Lymnaeoidea</taxon>
        <taxon>Planorbidae</taxon>
        <taxon>Biomphalaria</taxon>
    </lineage>
</organism>
<dbReference type="GeneID" id="106052732"/>
<reference evidence="5" key="1">
    <citation type="submission" date="2025-08" db="UniProtKB">
        <authorList>
            <consortium name="RefSeq"/>
        </authorList>
    </citation>
    <scope>IDENTIFICATION</scope>
</reference>
<dbReference type="PANTHER" id="PTHR46534:SF1">
    <property type="entry name" value="IGGFC-BINDING PROTEIN N-TERMINAL DOMAIN-CONTAINING PROTEIN"/>
    <property type="match status" value="1"/>
</dbReference>
<proteinExistence type="predicted"/>
<sequence>MLRLQTLFAVWSMIVNSIAVDQKNAPSSYGSLHYFLFPNFTVNVNESGISLYIVTLATEKCTVSINYGETNLVKGTLQSTEPFNYQMELKNIHGASPKQSQVIKPFKVISDETCPTALTVYVMASKKSMASFQSVPVSSWGRKYVVMTLNHNPSVQIFTVENQQLWINMQCSKPCHKFFSPKLKAFTNGSNIISSEQAFTISFCFQDYHGSLSGTKIHGEKPLGVISGNCLAKTEIENCDTPGKFHDAATDGDLATEMLMPYQNFGMEFIAITTSKPGMRDTSGENQLYALMPSTFITLDMKKKTRNVTMRDAGVIYSYSMTTAEFPHKITSNKPIQVLYIQRSPCAKNPAGTSHDLGDVAVTLLLPNDMFFHIYSWRSNILQFNYVIIVKQKSSDVFSGAGDNVKQLITLWYNASTNWETGDIESNKFTSAYSTSDHTFGCYIFGYDDKVSYMHSAATVYSYECVKQAESQRKPSDNIDNDCDGEIDEEIDDEQDDDHDFEIDEDVKSKFFGFWTEWTTWDCNKPCVGSKSVDRIRFCKRIDSAQGQYCTGSNEERKECSKCTIDKDSCPSRHWGASCENSCANCQENCSRTEGVCRKCVAGFKNPHHACTEACDHFMFGENCLSSCMQKCPSDCDRVDGTCHKNSNVYYWFLLILVVPIAAITYILLKRRSREKDDSPSTSATSSKLNTSKTSVTLATTIMTLKTNSYFDSTVTTNS</sequence>
<dbReference type="AlphaFoldDB" id="A0A9W2ZEW9"/>
<gene>
    <name evidence="5" type="primary">LOC106052732</name>
</gene>
<dbReference type="Proteomes" id="UP001165740">
    <property type="component" value="Chromosome 18"/>
</dbReference>
<feature type="transmembrane region" description="Helical" evidence="1">
    <location>
        <begin position="649"/>
        <end position="669"/>
    </location>
</feature>
<evidence type="ECO:0000256" key="2">
    <source>
        <dbReference type="SAM" id="SignalP"/>
    </source>
</evidence>
<keyword evidence="2" id="KW-0732">Signal</keyword>
<evidence type="ECO:0000259" key="3">
    <source>
        <dbReference type="Pfam" id="PF17517"/>
    </source>
</evidence>
<keyword evidence="1" id="KW-0812">Transmembrane</keyword>
<evidence type="ECO:0000256" key="1">
    <source>
        <dbReference type="SAM" id="Phobius"/>
    </source>
</evidence>
<feature type="domain" description="IgGFc-binding protein N-terminal" evidence="3">
    <location>
        <begin position="135"/>
        <end position="446"/>
    </location>
</feature>
<protein>
    <submittedName>
        <fullName evidence="5">Uncharacterized protein LOC106052732</fullName>
    </submittedName>
</protein>
<evidence type="ECO:0000313" key="4">
    <source>
        <dbReference type="Proteomes" id="UP001165740"/>
    </source>
</evidence>